<keyword evidence="2" id="KW-1185">Reference proteome</keyword>
<dbReference type="Proteomes" id="UP000199462">
    <property type="component" value="Unassembled WGS sequence"/>
</dbReference>
<reference evidence="2" key="1">
    <citation type="submission" date="2016-10" db="EMBL/GenBank/DDBJ databases">
        <authorList>
            <person name="Varghese N."/>
            <person name="Submissions S."/>
        </authorList>
    </citation>
    <scope>NUCLEOTIDE SEQUENCE [LARGE SCALE GENOMIC DNA]</scope>
    <source>
        <strain evidence="2">DSM 19891</strain>
    </source>
</reference>
<evidence type="ECO:0000313" key="2">
    <source>
        <dbReference type="Proteomes" id="UP000199462"/>
    </source>
</evidence>
<dbReference type="RefSeq" id="WP_073240419.1">
    <property type="nucleotide sequence ID" value="NZ_FOYX01000001.1"/>
</dbReference>
<name>A0A1I6H868_9FLAO</name>
<organism evidence="1 2">
    <name type="scientific">Maribacter stanieri</name>
    <dbReference type="NCBI Taxonomy" id="440514"/>
    <lineage>
        <taxon>Bacteria</taxon>
        <taxon>Pseudomonadati</taxon>
        <taxon>Bacteroidota</taxon>
        <taxon>Flavobacteriia</taxon>
        <taxon>Flavobacteriales</taxon>
        <taxon>Flavobacteriaceae</taxon>
        <taxon>Maribacter</taxon>
    </lineage>
</organism>
<protein>
    <submittedName>
        <fullName evidence="1">Uncharacterized protein</fullName>
    </submittedName>
</protein>
<sequence length="142" mass="16075">MTKTEICKYCGGDYVPKRRGAQKFCSNSCRSLNWKNNQQIKELKVPDVNTIDEKPVLVQKPSFHEKMSLAGIANAAAGAAVTEIAKDFVTPYANKPATKKDIEDLKAFLKSRYLPIYNLGKDVYDRIPYYDVKTCNIIYLKS</sequence>
<proteinExistence type="predicted"/>
<dbReference type="EMBL" id="FOYX01000001">
    <property type="protein sequence ID" value="SFR50548.1"/>
    <property type="molecule type" value="Genomic_DNA"/>
</dbReference>
<gene>
    <name evidence="1" type="ORF">SAMN04488010_0049</name>
</gene>
<dbReference type="STRING" id="440514.SAMN04488010_0049"/>
<dbReference type="AlphaFoldDB" id="A0A1I6H868"/>
<evidence type="ECO:0000313" key="1">
    <source>
        <dbReference type="EMBL" id="SFR50548.1"/>
    </source>
</evidence>
<accession>A0A1I6H868</accession>